<gene>
    <name evidence="2" type="ORF">AKO1_005880</name>
</gene>
<dbReference type="AlphaFoldDB" id="A0AAW2YJN1"/>
<keyword evidence="3" id="KW-1185">Reference proteome</keyword>
<name>A0AAW2YJN1_9EUKA</name>
<comment type="caution">
    <text evidence="2">The sequence shown here is derived from an EMBL/GenBank/DDBJ whole genome shotgun (WGS) entry which is preliminary data.</text>
</comment>
<reference evidence="2 3" key="1">
    <citation type="submission" date="2024-03" db="EMBL/GenBank/DDBJ databases">
        <title>The Acrasis kona genome and developmental transcriptomes reveal deep origins of eukaryotic multicellular pathways.</title>
        <authorList>
            <person name="Sheikh S."/>
            <person name="Fu C.-J."/>
            <person name="Brown M.W."/>
            <person name="Baldauf S.L."/>
        </authorList>
    </citation>
    <scope>NUCLEOTIDE SEQUENCE [LARGE SCALE GENOMIC DNA]</scope>
    <source>
        <strain evidence="2 3">ATCC MYA-3509</strain>
    </source>
</reference>
<dbReference type="Pfam" id="PF01927">
    <property type="entry name" value="Mut7-C"/>
    <property type="match status" value="1"/>
</dbReference>
<protein>
    <submittedName>
        <fullName evidence="2">PDZD2</fullName>
    </submittedName>
</protein>
<sequence length="244" mass="29002">MTQEDSFKYTNLDLSNIDGRGLKFICDGSLCRVGKHLRMLGVDCVYNSSINMNYLLFLARKDDLVILTKNRGMVKHIISQKKNHEARKLRNESNHVDEDTEEVKQWKTDRSEWIAREREQNKDFDNDEIEEEEEEEQEEFYEYKFYFVKSVKNLNMIDEVVNVFKISFIPEKVFSICLKCNNKILPVEKEEVKGQVYDNVYNKYDEFFRCTNCKQVYWGPDDKNQNFATALDFASKYSYKPSTV</sequence>
<accession>A0AAW2YJN1</accession>
<feature type="domain" description="Mut7-C RNAse" evidence="1">
    <location>
        <begin position="23"/>
        <end position="219"/>
    </location>
</feature>
<evidence type="ECO:0000259" key="1">
    <source>
        <dbReference type="Pfam" id="PF01927"/>
    </source>
</evidence>
<dbReference type="InterPro" id="IPR002782">
    <property type="entry name" value="Mut7-C_RNAse_dom"/>
</dbReference>
<evidence type="ECO:0000313" key="3">
    <source>
        <dbReference type="Proteomes" id="UP001431209"/>
    </source>
</evidence>
<dbReference type="Proteomes" id="UP001431209">
    <property type="component" value="Unassembled WGS sequence"/>
</dbReference>
<proteinExistence type="predicted"/>
<dbReference type="PANTHER" id="PTHR39081">
    <property type="entry name" value="MUT7-C DOMAIN-CONTAINING PROTEIN"/>
    <property type="match status" value="1"/>
</dbReference>
<dbReference type="EMBL" id="JAOPGA020000155">
    <property type="protein sequence ID" value="KAL0477246.1"/>
    <property type="molecule type" value="Genomic_DNA"/>
</dbReference>
<evidence type="ECO:0000313" key="2">
    <source>
        <dbReference type="EMBL" id="KAL0477246.1"/>
    </source>
</evidence>
<dbReference type="PANTHER" id="PTHR39081:SF1">
    <property type="entry name" value="MUT7-C RNASE DOMAIN-CONTAINING PROTEIN"/>
    <property type="match status" value="1"/>
</dbReference>
<organism evidence="2 3">
    <name type="scientific">Acrasis kona</name>
    <dbReference type="NCBI Taxonomy" id="1008807"/>
    <lineage>
        <taxon>Eukaryota</taxon>
        <taxon>Discoba</taxon>
        <taxon>Heterolobosea</taxon>
        <taxon>Tetramitia</taxon>
        <taxon>Eutetramitia</taxon>
        <taxon>Acrasidae</taxon>
        <taxon>Acrasis</taxon>
    </lineage>
</organism>